<dbReference type="PROSITE" id="PS50105">
    <property type="entry name" value="SAM_DOMAIN"/>
    <property type="match status" value="1"/>
</dbReference>
<evidence type="ECO:0000313" key="9">
    <source>
        <dbReference type="EMBL" id="KAF0683466.1"/>
    </source>
</evidence>
<organism evidence="10 11">
    <name type="scientific">Aphanomyces stellatus</name>
    <dbReference type="NCBI Taxonomy" id="120398"/>
    <lineage>
        <taxon>Eukaryota</taxon>
        <taxon>Sar</taxon>
        <taxon>Stramenopiles</taxon>
        <taxon>Oomycota</taxon>
        <taxon>Saprolegniomycetes</taxon>
        <taxon>Saprolegniales</taxon>
        <taxon>Verrucalvaceae</taxon>
        <taxon>Aphanomyces</taxon>
    </lineage>
</organism>
<feature type="repeat" description="ANK" evidence="5">
    <location>
        <begin position="1995"/>
        <end position="2028"/>
    </location>
</feature>
<feature type="coiled-coil region" evidence="6">
    <location>
        <begin position="1142"/>
        <end position="1169"/>
    </location>
</feature>
<keyword evidence="4" id="KW-0378">Hydrolase</keyword>
<name>A0A485LUW8_9STRA</name>
<feature type="domain" description="SAM" evidence="8">
    <location>
        <begin position="1840"/>
        <end position="1895"/>
    </location>
</feature>
<dbReference type="EMBL" id="CAADRA010007430">
    <property type="protein sequence ID" value="VFU01139.1"/>
    <property type="molecule type" value="Genomic_DNA"/>
</dbReference>
<evidence type="ECO:0000256" key="7">
    <source>
        <dbReference type="SAM" id="MobiDB-lite"/>
    </source>
</evidence>
<dbReference type="Gene3D" id="1.20.5.190">
    <property type="match status" value="2"/>
</dbReference>
<feature type="coiled-coil region" evidence="6">
    <location>
        <begin position="1504"/>
        <end position="1579"/>
    </location>
</feature>
<keyword evidence="3" id="KW-0677">Repeat</keyword>
<dbReference type="Gene3D" id="3.40.50.1820">
    <property type="entry name" value="alpha/beta hydrolase"/>
    <property type="match status" value="1"/>
</dbReference>
<keyword evidence="5" id="KW-0040">ANK repeat</keyword>
<dbReference type="EMBL" id="VJMH01007404">
    <property type="protein sequence ID" value="KAF0683466.1"/>
    <property type="molecule type" value="Genomic_DNA"/>
</dbReference>
<dbReference type="Pfam" id="PF00612">
    <property type="entry name" value="IQ"/>
    <property type="match status" value="2"/>
</dbReference>
<dbReference type="SUPFAM" id="SSF53474">
    <property type="entry name" value="alpha/beta-Hydrolases"/>
    <property type="match status" value="1"/>
</dbReference>
<dbReference type="Proteomes" id="UP000332933">
    <property type="component" value="Unassembled WGS sequence"/>
</dbReference>
<evidence type="ECO:0000256" key="2">
    <source>
        <dbReference type="ARBA" id="ARBA00022490"/>
    </source>
</evidence>
<dbReference type="OrthoDB" id="341259at2759"/>
<dbReference type="InterPro" id="IPR036770">
    <property type="entry name" value="Ankyrin_rpt-contain_sf"/>
</dbReference>
<keyword evidence="6" id="KW-0175">Coiled coil</keyword>
<dbReference type="InterPro" id="IPR000048">
    <property type="entry name" value="IQ_motif_EF-hand-BS"/>
</dbReference>
<accession>A0A485LUW8</accession>
<dbReference type="Gene3D" id="1.20.920.20">
    <property type="match status" value="1"/>
</dbReference>
<dbReference type="Pfam" id="PF00536">
    <property type="entry name" value="SAM_1"/>
    <property type="match status" value="1"/>
</dbReference>
<gene>
    <name evidence="10" type="primary">Aste57867_24500</name>
    <name evidence="9" type="ORF">As57867_024423</name>
    <name evidence="10" type="ORF">ASTE57867_24500</name>
</gene>
<dbReference type="PROSITE" id="PS50096">
    <property type="entry name" value="IQ"/>
    <property type="match status" value="3"/>
</dbReference>
<proteinExistence type="predicted"/>
<dbReference type="PROSITE" id="PS50088">
    <property type="entry name" value="ANK_REPEAT"/>
    <property type="match status" value="2"/>
</dbReference>
<feature type="compositionally biased region" description="Polar residues" evidence="7">
    <location>
        <begin position="293"/>
        <end position="304"/>
    </location>
</feature>
<evidence type="ECO:0000313" key="10">
    <source>
        <dbReference type="EMBL" id="VFU01139.1"/>
    </source>
</evidence>
<feature type="coiled-coil region" evidence="6">
    <location>
        <begin position="1617"/>
        <end position="1688"/>
    </location>
</feature>
<evidence type="ECO:0000256" key="1">
    <source>
        <dbReference type="ARBA" id="ARBA00004496"/>
    </source>
</evidence>
<evidence type="ECO:0000313" key="11">
    <source>
        <dbReference type="Proteomes" id="UP000332933"/>
    </source>
</evidence>
<dbReference type="SUPFAM" id="SSF47769">
    <property type="entry name" value="SAM/Pointed domain"/>
    <property type="match status" value="1"/>
</dbReference>
<dbReference type="Pfam" id="PF12777">
    <property type="entry name" value="MT"/>
    <property type="match status" value="1"/>
</dbReference>
<dbReference type="PROSITE" id="PS50297">
    <property type="entry name" value="ANK_REP_REGION"/>
    <property type="match status" value="2"/>
</dbReference>
<dbReference type="InterPro" id="IPR024743">
    <property type="entry name" value="Dynein_HC_stalk"/>
</dbReference>
<dbReference type="Pfam" id="PF12796">
    <property type="entry name" value="Ank_2"/>
    <property type="match status" value="1"/>
</dbReference>
<dbReference type="Gene3D" id="1.25.40.20">
    <property type="entry name" value="Ankyrin repeat-containing domain"/>
    <property type="match status" value="1"/>
</dbReference>
<evidence type="ECO:0000256" key="4">
    <source>
        <dbReference type="ARBA" id="ARBA00022801"/>
    </source>
</evidence>
<keyword evidence="2" id="KW-0963">Cytoplasm</keyword>
<evidence type="ECO:0000256" key="3">
    <source>
        <dbReference type="ARBA" id="ARBA00022737"/>
    </source>
</evidence>
<dbReference type="InterPro" id="IPR029058">
    <property type="entry name" value="AB_hydrolase_fold"/>
</dbReference>
<dbReference type="InterPro" id="IPR013761">
    <property type="entry name" value="SAM/pointed_sf"/>
</dbReference>
<dbReference type="InterPro" id="IPR039184">
    <property type="entry name" value="SARM1"/>
</dbReference>
<feature type="compositionally biased region" description="Low complexity" evidence="7">
    <location>
        <begin position="1028"/>
        <end position="1037"/>
    </location>
</feature>
<dbReference type="PANTHER" id="PTHR22998:SF1">
    <property type="entry name" value="NAD(+) HYDROLASE SARM1"/>
    <property type="match status" value="1"/>
</dbReference>
<dbReference type="GO" id="GO:0005737">
    <property type="term" value="C:cytoplasm"/>
    <property type="evidence" value="ECO:0007669"/>
    <property type="project" value="UniProtKB-SubCell"/>
</dbReference>
<reference evidence="10 11" key="1">
    <citation type="submission" date="2019-03" db="EMBL/GenBank/DDBJ databases">
        <authorList>
            <person name="Gaulin E."/>
            <person name="Dumas B."/>
        </authorList>
    </citation>
    <scope>NUCLEOTIDE SEQUENCE [LARGE SCALE GENOMIC DNA]</scope>
    <source>
        <strain evidence="10">CBS 568.67</strain>
    </source>
</reference>
<dbReference type="InterPro" id="IPR001660">
    <property type="entry name" value="SAM"/>
</dbReference>
<dbReference type="SUPFAM" id="SSF48403">
    <property type="entry name" value="Ankyrin repeat"/>
    <property type="match status" value="1"/>
</dbReference>
<dbReference type="SMART" id="SM00248">
    <property type="entry name" value="ANK"/>
    <property type="match status" value="2"/>
</dbReference>
<evidence type="ECO:0000259" key="8">
    <source>
        <dbReference type="PROSITE" id="PS50105"/>
    </source>
</evidence>
<protein>
    <submittedName>
        <fullName evidence="10">Aste57867_24500 protein</fullName>
    </submittedName>
</protein>
<dbReference type="Gene3D" id="1.10.150.50">
    <property type="entry name" value="Transcription Factor, Ets-1"/>
    <property type="match status" value="1"/>
</dbReference>
<dbReference type="GO" id="GO:0048678">
    <property type="term" value="P:response to axon injury"/>
    <property type="evidence" value="ECO:0007669"/>
    <property type="project" value="InterPro"/>
</dbReference>
<dbReference type="InterPro" id="IPR002110">
    <property type="entry name" value="Ankyrin_rpt"/>
</dbReference>
<dbReference type="GO" id="GO:0034128">
    <property type="term" value="P:negative regulation of MyD88-independent toll-like receptor signaling pathway"/>
    <property type="evidence" value="ECO:0007669"/>
    <property type="project" value="InterPro"/>
</dbReference>
<dbReference type="GO" id="GO:0003953">
    <property type="term" value="F:NAD+ nucleosidase activity"/>
    <property type="evidence" value="ECO:0007669"/>
    <property type="project" value="InterPro"/>
</dbReference>
<dbReference type="PANTHER" id="PTHR22998">
    <property type="entry name" value="SARM1"/>
    <property type="match status" value="1"/>
</dbReference>
<feature type="repeat" description="ANK" evidence="5">
    <location>
        <begin position="1962"/>
        <end position="1994"/>
    </location>
</feature>
<keyword evidence="11" id="KW-1185">Reference proteome</keyword>
<dbReference type="SMART" id="SM00015">
    <property type="entry name" value="IQ"/>
    <property type="match status" value="5"/>
</dbReference>
<feature type="region of interest" description="Disordered" evidence="7">
    <location>
        <begin position="1022"/>
        <end position="1048"/>
    </location>
</feature>
<dbReference type="SMART" id="SM00454">
    <property type="entry name" value="SAM"/>
    <property type="match status" value="1"/>
</dbReference>
<feature type="region of interest" description="Disordered" evidence="7">
    <location>
        <begin position="278"/>
        <end position="304"/>
    </location>
</feature>
<reference evidence="9" key="2">
    <citation type="submission" date="2019-06" db="EMBL/GenBank/DDBJ databases">
        <title>Genomics analysis of Aphanomyces spp. identifies a new class of oomycete effector associated with host adaptation.</title>
        <authorList>
            <person name="Gaulin E."/>
        </authorList>
    </citation>
    <scope>NUCLEOTIDE SEQUENCE</scope>
    <source>
        <strain evidence="9">CBS 578.67</strain>
    </source>
</reference>
<sequence length="2041" mass="229520">MDRQTKHITRDEVPTVNLDELRQSRSWEWVCTSLTTAGKEPDVALELLDTVFLERGEISAWYFTTKDGFVARKMAKHVTLAGICQQLTRTALAYEKNVHQYVAVVWREQSMLLGPELSLLLDKLPRDSVLLHAFVNPKGELSPMRFANYEHDYSVNKNGKSQTKSIRLALGVQRIACMDTALNKAMDHMTATAVAVVERQRKCKVVTCIVQYVVDDRGVLFFVRTISCETTPLPSSIRPKKDAPTHAVNGPSATTQRMLARAKLEAAPDDKMVDAIMHANKPKPNPRGLSSLKEVSNPRNPNASLSKLDKRAISAAYLGSSQGSGCVGDYCHTSVDRSVMVRQQSKSLLGFPKGASTLSSKAQAYEMRLGSPVKDMSDNNNPFSTKHETKGMPTHRIPFKCIAQTRAEKDLVSLFVRRYLSGEDCDYLAQEYFGEGESLGETFPGYYYQECDVCANCYAFYTLVDQARAKALTKLTTKKSTVVDKGDLKRARRHDYPAVTHVASSPMPWELAWQRAEDILRTISKVDLAELRSFVHPPPAVAMVATVLMVLLLGNDFKELQGSIDESVAQKQWNEAKRELSQGDKILTLLSTFDLNALTPKQMQKASTLVTNELYKPGIIQPIWKGAAKFCDWSKAVVDAYSLKAAMVPPESKFIDKIRSLSKPDKKEKLKSVVQNQQMARLSGQKQDDDVNPELQHSFTCRDGVTVIPYEVVGLADVALSKANLVVCHDFFDTLDSTKVFFRSVVKNQPGCQILLFNFPGQAGTTYGDSNALNNVFASHCVHELLEYLDRSAKFTTSTVPFHVVGFGNGGNVAACLAIQFGKTWPQLMSLVLINAFAKIDTQLAAILHGALNIFSCFPPNRPDLPVSYFSKFLFSDSYLARVDPNLALSIYTAVTNAIPLEGRIRICQGALHHVDLWTQLREIVAPLVVVQSVENVLVAPTNVDPFLEGRACSHIWSHQHSKKGDFNAKGKQMLAQVLRTPEKSAFVTWLRAGHEVRQESKTYVSDLLEFLVAWPTACDGGTSLEKPPSQSVQPQSNPEQKGGEPKAVEKAGIEPLDVGGSFEKATKQHREARQEAHNEKQLFKPEPAMVKPKPHVPAVVPPSNVLSFETEPVDAAAMQAQVDLMRKKLESQVAAAEALAMEKRMSEKQEAETRLAALRLEQEQRRKQWEEEDNARLAMLEQELLGTKAERVHAHAELEETKWTDDLGDQWAYLHQLPESTAALFDDELPRADEGITAPLDPDFVISNLVGVPKNAQITSLFEELEAEEERKRKLGVLKVEEYEHVKRQMSLAQAEREKADKVRRDADELQLKEVKARVIQTYTRRLLAQCKVDRRRKEYQFDLKRGRDGATIVRVARGAISRKKTRRYKEMKLLRAQYDESTLNIQRCYKGWIARRAYQLKRRRKYALFIQRIFRGYRGRKRVREIRASMAYLEMLNAKATKVQATYKMHREKEKFLASRVQTLAANEIQRVLRGHLARLRVRRMKEWERAEPGPEKLSLGLKRIEESKAEFERQQQEIDALHRAQEQAELKVSEIHTSLTESQKELAVLERELLEIDQIETDLHELTHEAEMLRTRGVENATPLGSGIVLNQPSDTGGFETKEEARKRQAEAYAVEMAIHIKRAEREKKKKELEAEFTSVFNDVQSKKQALEEMEGKLSDMEATRMRKDREFTRLQRNLMELLEEQKYELDMIREKGIELETATATSAAAAAATAMKAKEHEKKSQAIFESTEELMKFQFMSMSLSYFSSLNMLKSLRDINADTTAAAVSSTAETAATAAAAAAAANIPTMKRLQVGSHELMDAASKKKLELEEKMKREQEAQEALKQPFPNAMRDWSIDDVLRWLDVLSLSQYKQAFKEGAVDGALLLELRPEDMSDILGVTHKAHILKLLVSRKKYLPLSAQEKMKISVVEGEEGSDNTRKGIPDPDTVFSQARNGRLKRLMESVEAGFDVNVEDDKGNTLLLLAAQNVNQKMVEYLILKGSNINHKNGQGNTALHFAMAYDKEGVLGEYLIGHGADDTIENMFGLSPYDGISGEG</sequence>
<evidence type="ECO:0000256" key="5">
    <source>
        <dbReference type="PROSITE-ProRule" id="PRU00023"/>
    </source>
</evidence>
<dbReference type="GO" id="GO:0035591">
    <property type="term" value="F:signaling adaptor activity"/>
    <property type="evidence" value="ECO:0007669"/>
    <property type="project" value="InterPro"/>
</dbReference>
<comment type="subcellular location">
    <subcellularLocation>
        <location evidence="1">Cytoplasm</location>
    </subcellularLocation>
</comment>
<evidence type="ECO:0000256" key="6">
    <source>
        <dbReference type="SAM" id="Coils"/>
    </source>
</evidence>